<reference evidence="1 2" key="1">
    <citation type="journal article" date="2015" name="Genome Announc.">
        <title>Genome sequencing of 18 francisella strains to aid in assay development and testing.</title>
        <authorList>
            <person name="Johnson S.L."/>
            <person name="Daligault H.E."/>
            <person name="Davenport K.W."/>
            <person name="Coyne S.R."/>
            <person name="Frey K.G."/>
            <person name="Koroleva G.I."/>
            <person name="Broomall S.M."/>
            <person name="Bishop-Lilly K.A."/>
            <person name="Bruce D.C."/>
            <person name="Chertkov O."/>
            <person name="Freitas T."/>
            <person name="Jaissle J."/>
            <person name="Ladner J.T."/>
            <person name="Rosenzweig C.N."/>
            <person name="Gibbons H.S."/>
            <person name="Palacios G.F."/>
            <person name="Redden C.L."/>
            <person name="Xu Y."/>
            <person name="Minogue T.D."/>
            <person name="Chain P.S."/>
        </authorList>
    </citation>
    <scope>NUCLEOTIDE SEQUENCE [LARGE SCALE GENOMIC DNA]</scope>
    <source>
        <strain evidence="1 2">GA01-2794</strain>
    </source>
</reference>
<dbReference type="PANTHER" id="PTHR11409:SF43">
    <property type="entry name" value="ADENOSINE DEAMINASE"/>
    <property type="match status" value="1"/>
</dbReference>
<accession>A0A0B6D644</accession>
<organism evidence="1 2">
    <name type="scientific">Francisella philomiragia</name>
    <dbReference type="NCBI Taxonomy" id="28110"/>
    <lineage>
        <taxon>Bacteria</taxon>
        <taxon>Pseudomonadati</taxon>
        <taxon>Pseudomonadota</taxon>
        <taxon>Gammaproteobacteria</taxon>
        <taxon>Thiotrichales</taxon>
        <taxon>Francisellaceae</taxon>
        <taxon>Francisella</taxon>
    </lineage>
</organism>
<dbReference type="InterPro" id="IPR032466">
    <property type="entry name" value="Metal_Hydrolase"/>
</dbReference>
<dbReference type="SUPFAM" id="SSF51556">
    <property type="entry name" value="Metallo-dependent hydrolases"/>
    <property type="match status" value="1"/>
</dbReference>
<evidence type="ECO:0000313" key="1">
    <source>
        <dbReference type="EMBL" id="AJI53767.1"/>
    </source>
</evidence>
<dbReference type="GO" id="GO:0005829">
    <property type="term" value="C:cytosol"/>
    <property type="evidence" value="ECO:0007669"/>
    <property type="project" value="TreeGrafter"/>
</dbReference>
<dbReference type="STRING" id="28110.KU46_1446"/>
<proteinExistence type="predicted"/>
<dbReference type="OrthoDB" id="5604833at2"/>
<dbReference type="GO" id="GO:0043103">
    <property type="term" value="P:hypoxanthine salvage"/>
    <property type="evidence" value="ECO:0007669"/>
    <property type="project" value="TreeGrafter"/>
</dbReference>
<dbReference type="GO" id="GO:0046103">
    <property type="term" value="P:inosine biosynthetic process"/>
    <property type="evidence" value="ECO:0007669"/>
    <property type="project" value="TreeGrafter"/>
</dbReference>
<dbReference type="EMBL" id="CP009440">
    <property type="protein sequence ID" value="AJI53767.1"/>
    <property type="molecule type" value="Genomic_DNA"/>
</dbReference>
<dbReference type="KEGG" id="fpz:LA55_904"/>
<sequence>MSEINSLNKKLNKIIIETNGLSIFNTLELLSYENLNEQESQCLQDFIKKLKLFNNDELDIEDLLNHPIGIAFYDFLKSFPLKYHEEHIHLTGSLSAEFIYPRLKKLLDGKNGNIYSQKIVNIYGENALPINSIGDVEKLIVLKDGEKFSRYLDLLYLAKIILNTKQDHIDAAYHMASELYHKYNVGSIRLKFTLSRSTSDEKEAILNEDLATEEDVVLGLHEGFEKFKEEYPDFGYVLSPSFRKEANFFDATKFKTKKESFEYQVNCLIDILEKYPFLQNVMKDIDTVGDEKNIYKKAHFETLKQGIRKLQYYGFKIRSHHGETFHTLKKGVQAVDNALNIWNIDTLEHGLSIGINPNYYFQRLLQKVLKLNQNSQPLDDKSMEYREIQEIHWNENNSSIRDKITNGIKLNSDEILEFTKIKFHTAIEIERYQHDVLNRIISKNIGVVGLPSSNLKLTTAIPDYKDHPFSWWEKKGIKLGIGTDNYITLDTNYIREMLIILFSDAHNLKITKLLMVACKENRRAYISSLLWKMNKK</sequence>
<evidence type="ECO:0000313" key="2">
    <source>
        <dbReference type="Proteomes" id="UP000031830"/>
    </source>
</evidence>
<protein>
    <submittedName>
        <fullName evidence="1">Adenosine/AMP deaminase family protein</fullName>
    </submittedName>
</protein>
<dbReference type="AlphaFoldDB" id="A0A0B6D644"/>
<dbReference type="Proteomes" id="UP000031830">
    <property type="component" value="Chromosome"/>
</dbReference>
<dbReference type="RefSeq" id="WP_044526078.1">
    <property type="nucleotide sequence ID" value="NZ_CP009440.1"/>
</dbReference>
<gene>
    <name evidence="1" type="ORF">LA55_904</name>
</gene>
<name>A0A0B6D644_9GAMM</name>
<dbReference type="PANTHER" id="PTHR11409">
    <property type="entry name" value="ADENOSINE DEAMINASE"/>
    <property type="match status" value="1"/>
</dbReference>
<dbReference type="GO" id="GO:0006154">
    <property type="term" value="P:adenosine catabolic process"/>
    <property type="evidence" value="ECO:0007669"/>
    <property type="project" value="TreeGrafter"/>
</dbReference>
<dbReference type="Gene3D" id="3.20.20.140">
    <property type="entry name" value="Metal-dependent hydrolases"/>
    <property type="match status" value="1"/>
</dbReference>
<dbReference type="InterPro" id="IPR006330">
    <property type="entry name" value="Ado/ade_deaminase"/>
</dbReference>
<dbReference type="GO" id="GO:0004000">
    <property type="term" value="F:adenosine deaminase activity"/>
    <property type="evidence" value="ECO:0007669"/>
    <property type="project" value="TreeGrafter"/>
</dbReference>